<accession>A0AAV9W0U5</accession>
<sequence length="370" mass="42851">MTLDVLPQELVDMVVFDNRLDASDLNKIRQLSRSHNHRFQHINWAFLFPSREIRILLTEDSLLRLYRIVENACDDLKSYIPHVFIDPIEPPEPEEACANHKEPPDPREVQKIIRALKHPRVKSLITKLMKALTHLRTIEFNLWDDFIGVGIQWKLVMDAIVTAKRGTLETLRTPRNKFPMSSLSPPRQQLALQQSLFANLKSLLVTTAVRTAYERVTVTMEFWNWISVIGGNNLEELVVIGFRGESFAKPVPNAEGRFLPKSFNLPKLKHLELTDVCVTFKDLNVILRKGNIRHLESIRIAERVAEVNRPAFFFKLLKRLQKYGARRLRNLELPLGGTHNNVVAYELPNLCFEDNWSSPKTETRVEVNMH</sequence>
<evidence type="ECO:0000313" key="2">
    <source>
        <dbReference type="Proteomes" id="UP001370758"/>
    </source>
</evidence>
<proteinExistence type="predicted"/>
<reference evidence="1 2" key="1">
    <citation type="submission" date="2023-08" db="EMBL/GenBank/DDBJ databases">
        <authorList>
            <person name="Palmer J.M."/>
        </authorList>
    </citation>
    <scope>NUCLEOTIDE SEQUENCE [LARGE SCALE GENOMIC DNA]</scope>
    <source>
        <strain evidence="1 2">TWF481</strain>
    </source>
</reference>
<dbReference type="EMBL" id="JAVHJL010000008">
    <property type="protein sequence ID" value="KAK6499008.1"/>
    <property type="molecule type" value="Genomic_DNA"/>
</dbReference>
<gene>
    <name evidence="1" type="ORF">TWF481_011577</name>
</gene>
<dbReference type="AlphaFoldDB" id="A0AAV9W0U5"/>
<comment type="caution">
    <text evidence="1">The sequence shown here is derived from an EMBL/GenBank/DDBJ whole genome shotgun (WGS) entry which is preliminary data.</text>
</comment>
<evidence type="ECO:0000313" key="1">
    <source>
        <dbReference type="EMBL" id="KAK6499008.1"/>
    </source>
</evidence>
<organism evidence="1 2">
    <name type="scientific">Arthrobotrys musiformis</name>
    <dbReference type="NCBI Taxonomy" id="47236"/>
    <lineage>
        <taxon>Eukaryota</taxon>
        <taxon>Fungi</taxon>
        <taxon>Dikarya</taxon>
        <taxon>Ascomycota</taxon>
        <taxon>Pezizomycotina</taxon>
        <taxon>Orbiliomycetes</taxon>
        <taxon>Orbiliales</taxon>
        <taxon>Orbiliaceae</taxon>
        <taxon>Arthrobotrys</taxon>
    </lineage>
</organism>
<evidence type="ECO:0008006" key="3">
    <source>
        <dbReference type="Google" id="ProtNLM"/>
    </source>
</evidence>
<keyword evidence="2" id="KW-1185">Reference proteome</keyword>
<dbReference type="Proteomes" id="UP001370758">
    <property type="component" value="Unassembled WGS sequence"/>
</dbReference>
<protein>
    <recommendedName>
        <fullName evidence="3">F-box domain-containing protein</fullName>
    </recommendedName>
</protein>
<name>A0AAV9W0U5_9PEZI</name>